<dbReference type="InterPro" id="IPR027417">
    <property type="entry name" value="P-loop_NTPase"/>
</dbReference>
<dbReference type="SUPFAM" id="SSF52540">
    <property type="entry name" value="P-loop containing nucleoside triphosphate hydrolases"/>
    <property type="match status" value="2"/>
</dbReference>
<proteinExistence type="predicted"/>
<dbReference type="Gene3D" id="3.40.50.300">
    <property type="entry name" value="P-loop containing nucleotide triphosphate hydrolases"/>
    <property type="match status" value="2"/>
</dbReference>
<feature type="coiled-coil region" evidence="4">
    <location>
        <begin position="232"/>
        <end position="259"/>
    </location>
</feature>
<keyword evidence="1" id="KW-0677">Repeat</keyword>
<dbReference type="Pfam" id="PF12848">
    <property type="entry name" value="ABC_tran_Xtn"/>
    <property type="match status" value="1"/>
</dbReference>
<dbReference type="CDD" id="cd03221">
    <property type="entry name" value="ABCF_EF-3"/>
    <property type="match status" value="2"/>
</dbReference>
<keyword evidence="7" id="KW-1185">Reference proteome</keyword>
<feature type="coiled-coil region" evidence="4">
    <location>
        <begin position="541"/>
        <end position="568"/>
    </location>
</feature>
<keyword evidence="2" id="KW-0547">Nucleotide-binding</keyword>
<reference evidence="6 7" key="1">
    <citation type="submission" date="2016-10" db="EMBL/GenBank/DDBJ databases">
        <authorList>
            <person name="de Groot N.N."/>
        </authorList>
    </citation>
    <scope>NUCLEOTIDE SEQUENCE [LARGE SCALE GENOMIC DNA]</scope>
    <source>
        <strain evidence="6 7">DSM 23413</strain>
    </source>
</reference>
<evidence type="ECO:0000313" key="7">
    <source>
        <dbReference type="Proteomes" id="UP000236742"/>
    </source>
</evidence>
<dbReference type="InterPro" id="IPR032781">
    <property type="entry name" value="ABC_tran_Xtn"/>
</dbReference>
<evidence type="ECO:0000256" key="4">
    <source>
        <dbReference type="SAM" id="Coils"/>
    </source>
</evidence>
<dbReference type="EMBL" id="FNVD01000001">
    <property type="protein sequence ID" value="SEF52229.1"/>
    <property type="molecule type" value="Genomic_DNA"/>
</dbReference>
<evidence type="ECO:0000256" key="3">
    <source>
        <dbReference type="ARBA" id="ARBA00022840"/>
    </source>
</evidence>
<dbReference type="OrthoDB" id="9808609at2"/>
<dbReference type="SMART" id="SM00382">
    <property type="entry name" value="AAA"/>
    <property type="match status" value="2"/>
</dbReference>
<organism evidence="6 7">
    <name type="scientific">Jhaorihella thermophila</name>
    <dbReference type="NCBI Taxonomy" id="488547"/>
    <lineage>
        <taxon>Bacteria</taxon>
        <taxon>Pseudomonadati</taxon>
        <taxon>Pseudomonadota</taxon>
        <taxon>Alphaproteobacteria</taxon>
        <taxon>Rhodobacterales</taxon>
        <taxon>Paracoccaceae</taxon>
        <taxon>Jhaorihella</taxon>
    </lineage>
</organism>
<keyword evidence="3 6" id="KW-0067">ATP-binding</keyword>
<dbReference type="InterPro" id="IPR017871">
    <property type="entry name" value="ABC_transporter-like_CS"/>
</dbReference>
<dbReference type="PROSITE" id="PS00211">
    <property type="entry name" value="ABC_TRANSPORTER_1"/>
    <property type="match status" value="2"/>
</dbReference>
<evidence type="ECO:0000313" key="6">
    <source>
        <dbReference type="EMBL" id="SEF52229.1"/>
    </source>
</evidence>
<gene>
    <name evidence="6" type="ORF">SAMN05421751_101653</name>
</gene>
<dbReference type="RefSeq" id="WP_104006620.1">
    <property type="nucleotide sequence ID" value="NZ_FNVD01000001.1"/>
</dbReference>
<dbReference type="InterPro" id="IPR003439">
    <property type="entry name" value="ABC_transporter-like_ATP-bd"/>
</dbReference>
<dbReference type="PROSITE" id="PS50893">
    <property type="entry name" value="ABC_TRANSPORTER_2"/>
    <property type="match status" value="2"/>
</dbReference>
<evidence type="ECO:0000256" key="2">
    <source>
        <dbReference type="ARBA" id="ARBA00022741"/>
    </source>
</evidence>
<evidence type="ECO:0000259" key="5">
    <source>
        <dbReference type="PROSITE" id="PS50893"/>
    </source>
</evidence>
<accession>A0A1H5SNS7</accession>
<dbReference type="PANTHER" id="PTHR19211">
    <property type="entry name" value="ATP-BINDING TRANSPORT PROTEIN-RELATED"/>
    <property type="match status" value="1"/>
</dbReference>
<dbReference type="Proteomes" id="UP000236742">
    <property type="component" value="Unassembled WGS sequence"/>
</dbReference>
<feature type="domain" description="ABC transporter" evidence="5">
    <location>
        <begin position="2"/>
        <end position="243"/>
    </location>
</feature>
<dbReference type="GO" id="GO:0005524">
    <property type="term" value="F:ATP binding"/>
    <property type="evidence" value="ECO:0007669"/>
    <property type="project" value="UniProtKB-KW"/>
</dbReference>
<dbReference type="FunFam" id="3.40.50.300:FF:000011">
    <property type="entry name" value="Putative ABC transporter ATP-binding component"/>
    <property type="match status" value="1"/>
</dbReference>
<dbReference type="InterPro" id="IPR003593">
    <property type="entry name" value="AAA+_ATPase"/>
</dbReference>
<keyword evidence="4" id="KW-0175">Coiled coil</keyword>
<dbReference type="Pfam" id="PF00005">
    <property type="entry name" value="ABC_tran"/>
    <property type="match status" value="2"/>
</dbReference>
<protein>
    <submittedName>
        <fullName evidence="6">ATP-binding cassette, subfamily F, member 3</fullName>
    </submittedName>
</protein>
<dbReference type="GO" id="GO:0016887">
    <property type="term" value="F:ATP hydrolysis activity"/>
    <property type="evidence" value="ECO:0007669"/>
    <property type="project" value="InterPro"/>
</dbReference>
<dbReference type="PANTHER" id="PTHR19211:SF14">
    <property type="entry name" value="ATP-BINDING CASSETTE SUB-FAMILY F MEMBER 1"/>
    <property type="match status" value="1"/>
</dbReference>
<name>A0A1H5SNS7_9RHOB</name>
<dbReference type="InterPro" id="IPR050611">
    <property type="entry name" value="ABCF"/>
</dbReference>
<feature type="domain" description="ABC transporter" evidence="5">
    <location>
        <begin position="310"/>
        <end position="524"/>
    </location>
</feature>
<evidence type="ECO:0000256" key="1">
    <source>
        <dbReference type="ARBA" id="ARBA00022737"/>
    </source>
</evidence>
<dbReference type="AlphaFoldDB" id="A0A1H5SNS7"/>
<sequence length="617" mass="68232">MLRIDNITFSIAGRTLFDGASARIPSGHKVGIVGRNGTGKTTLFRLIRGELALEGGTITLPARARIGGVAQEAPATRESLLDTVLAADTERAALMAEADRATDPARIAEIQTRLADIDAWSAEARAAAILKGLGFDEAAQARPCADFSGGWRMRVALAGVLFSRPDLLLLDEPTNYLDLEGALWLESYIARYPHTVLIISHDRDLLNRAVGAILHLEDRKLTLYSGPYDQFARQRAERLAQAQAEAKKQEARRAHLQSYVDRFRYKADKAKQAQSRLKALARMQPITTPQEAALRAFTFPSPEELSPPIIHLEGGVTGYDGTPVLRRLNLRIDQDDRIALLGRNGQGKSTLAKLLSDRLPLMEGRLTRSSKLRIGYFAQHQVDELNADETPLAHIARQRPDEPPAKLRARLAGFGLGEAQAEMAVGDLSGGQKARLSLLIATIDAPHLLILDEPTNHLDIESREALVEALTAYSGAVILVSHDMHLLSLVADRLWLVDGGTVKPYDGDLESYRALLLERERPTAPEKPAKPRPRRPAREALLAARAEVRKCEQRVEKLQEMREKLDAKLADPTLYTERKQDLPVWQKKHAEVMEALERAETLWLEALERLEAAEVGA</sequence>